<feature type="chain" id="PRO_5002712181" description="Ig-like domain-containing protein" evidence="8">
    <location>
        <begin position="23"/>
        <end position="386"/>
    </location>
</feature>
<comment type="subcellular location">
    <subcellularLocation>
        <location evidence="1">Membrane</location>
        <topology evidence="1">Single-pass type I membrane protein</topology>
    </subcellularLocation>
</comment>
<dbReference type="PANTHER" id="PTHR32178">
    <property type="entry name" value="FAM187"/>
    <property type="match status" value="1"/>
</dbReference>
<proteinExistence type="inferred from homology"/>
<keyword evidence="5" id="KW-1133">Transmembrane helix</keyword>
<name>A7SN15_NEMVE</name>
<keyword evidence="6" id="KW-0472">Membrane</keyword>
<dbReference type="GO" id="GO:0016020">
    <property type="term" value="C:membrane"/>
    <property type="evidence" value="ECO:0007669"/>
    <property type="project" value="UniProtKB-SubCell"/>
</dbReference>
<evidence type="ECO:0000256" key="6">
    <source>
        <dbReference type="ARBA" id="ARBA00023136"/>
    </source>
</evidence>
<dbReference type="InterPro" id="IPR007110">
    <property type="entry name" value="Ig-like_dom"/>
</dbReference>
<dbReference type="InParanoid" id="A7SN15"/>
<dbReference type="PANTHER" id="PTHR32178:SF6">
    <property type="entry name" value="IG-LIKE DOMAIN-CONTAINING PROTEIN"/>
    <property type="match status" value="1"/>
</dbReference>
<evidence type="ECO:0000256" key="3">
    <source>
        <dbReference type="ARBA" id="ARBA00022692"/>
    </source>
</evidence>
<evidence type="ECO:0000256" key="7">
    <source>
        <dbReference type="ARBA" id="ARBA00023180"/>
    </source>
</evidence>
<dbReference type="InterPro" id="IPR036179">
    <property type="entry name" value="Ig-like_dom_sf"/>
</dbReference>
<dbReference type="AlphaFoldDB" id="A7SN15"/>
<keyword evidence="11" id="KW-1185">Reference proteome</keyword>
<dbReference type="InterPro" id="IPR003599">
    <property type="entry name" value="Ig_sub"/>
</dbReference>
<evidence type="ECO:0000256" key="8">
    <source>
        <dbReference type="SAM" id="SignalP"/>
    </source>
</evidence>
<feature type="domain" description="Ig-like" evidence="9">
    <location>
        <begin position="34"/>
        <end position="135"/>
    </location>
</feature>
<dbReference type="Gene3D" id="2.60.40.10">
    <property type="entry name" value="Immunoglobulins"/>
    <property type="match status" value="2"/>
</dbReference>
<dbReference type="Proteomes" id="UP000001593">
    <property type="component" value="Unassembled WGS sequence"/>
</dbReference>
<evidence type="ECO:0000313" key="10">
    <source>
        <dbReference type="EMBL" id="EDO34930.1"/>
    </source>
</evidence>
<dbReference type="InterPro" id="IPR039311">
    <property type="entry name" value="FAM187A/B"/>
</dbReference>
<feature type="domain" description="Ig-like" evidence="9">
    <location>
        <begin position="243"/>
        <end position="350"/>
    </location>
</feature>
<feature type="signal peptide" evidence="8">
    <location>
        <begin position="1"/>
        <end position="22"/>
    </location>
</feature>
<sequence>MNAFLFHALSVLLSSQGYSVLGQVEEKRVAFCLGDQLQLDCSIWKANDTCMWMYSGRRGLQKLASLDKRHISLYPNLSKNFETRAEVMVNGSLVIKEAIKSDQGTYRCENHHHFEWVSYSLEFDCQGKTTRETVSVCVPSDDTKNIFSVLCEALDRVKPRNIESVGWRLNGQNLVVIENGTVKRNRLLKGLAGLTKDRKTLFINTTSEHFTRVMDGSKRGELSCFVSKANGGTSERHLVSFRPITCTKKVLAVNSTLTLGCPVVSSDVLMFPTRKVVWELRGKNGTSQRVIVTRLRDKINVAPDFAENLSVTPEFALVFSRLRDIAGSYSCRVTDMEGVTVGQTFTVTVSVTQSQPCDNKSGVSRVTKTSAQFLLGLLYFCAFSLS</sequence>
<evidence type="ECO:0000313" key="11">
    <source>
        <dbReference type="Proteomes" id="UP000001593"/>
    </source>
</evidence>
<keyword evidence="3" id="KW-0812">Transmembrane</keyword>
<evidence type="ECO:0000256" key="5">
    <source>
        <dbReference type="ARBA" id="ARBA00022989"/>
    </source>
</evidence>
<keyword evidence="4 8" id="KW-0732">Signal</keyword>
<dbReference type="SMART" id="SM00409">
    <property type="entry name" value="IG"/>
    <property type="match status" value="2"/>
</dbReference>
<accession>A7SN15</accession>
<evidence type="ECO:0000259" key="9">
    <source>
        <dbReference type="PROSITE" id="PS50835"/>
    </source>
</evidence>
<comment type="similarity">
    <text evidence="2">Belongs to the FAM187 family.</text>
</comment>
<evidence type="ECO:0000256" key="2">
    <source>
        <dbReference type="ARBA" id="ARBA00008727"/>
    </source>
</evidence>
<dbReference type="PhylomeDB" id="A7SN15"/>
<gene>
    <name evidence="10" type="ORF">NEMVEDRAFT_v1g246292</name>
</gene>
<dbReference type="InterPro" id="IPR013783">
    <property type="entry name" value="Ig-like_fold"/>
</dbReference>
<dbReference type="PROSITE" id="PS50835">
    <property type="entry name" value="IG_LIKE"/>
    <property type="match status" value="2"/>
</dbReference>
<evidence type="ECO:0000256" key="4">
    <source>
        <dbReference type="ARBA" id="ARBA00022729"/>
    </source>
</evidence>
<keyword evidence="7" id="KW-0325">Glycoprotein</keyword>
<dbReference type="HOGENOM" id="CLU_050761_0_0_1"/>
<protein>
    <recommendedName>
        <fullName evidence="9">Ig-like domain-containing protein</fullName>
    </recommendedName>
</protein>
<dbReference type="EMBL" id="DS469715">
    <property type="protein sequence ID" value="EDO34930.1"/>
    <property type="molecule type" value="Genomic_DNA"/>
</dbReference>
<reference evidence="10 11" key="1">
    <citation type="journal article" date="2007" name="Science">
        <title>Sea anemone genome reveals ancestral eumetazoan gene repertoire and genomic organization.</title>
        <authorList>
            <person name="Putnam N.H."/>
            <person name="Srivastava M."/>
            <person name="Hellsten U."/>
            <person name="Dirks B."/>
            <person name="Chapman J."/>
            <person name="Salamov A."/>
            <person name="Terry A."/>
            <person name="Shapiro H."/>
            <person name="Lindquist E."/>
            <person name="Kapitonov V.V."/>
            <person name="Jurka J."/>
            <person name="Genikhovich G."/>
            <person name="Grigoriev I.V."/>
            <person name="Lucas S.M."/>
            <person name="Steele R.E."/>
            <person name="Finnerty J.R."/>
            <person name="Technau U."/>
            <person name="Martindale M.Q."/>
            <person name="Rokhsar D.S."/>
        </authorList>
    </citation>
    <scope>NUCLEOTIDE SEQUENCE [LARGE SCALE GENOMIC DNA]</scope>
    <source>
        <strain evidence="11">CH2 X CH6</strain>
    </source>
</reference>
<dbReference type="SUPFAM" id="SSF48726">
    <property type="entry name" value="Immunoglobulin"/>
    <property type="match status" value="2"/>
</dbReference>
<organism evidence="10 11">
    <name type="scientific">Nematostella vectensis</name>
    <name type="common">Starlet sea anemone</name>
    <dbReference type="NCBI Taxonomy" id="45351"/>
    <lineage>
        <taxon>Eukaryota</taxon>
        <taxon>Metazoa</taxon>
        <taxon>Cnidaria</taxon>
        <taxon>Anthozoa</taxon>
        <taxon>Hexacorallia</taxon>
        <taxon>Actiniaria</taxon>
        <taxon>Edwardsiidae</taxon>
        <taxon>Nematostella</taxon>
    </lineage>
</organism>
<evidence type="ECO:0000256" key="1">
    <source>
        <dbReference type="ARBA" id="ARBA00004479"/>
    </source>
</evidence>